<accession>A0AAN0JAJ5</accession>
<dbReference type="PANTHER" id="PTHR10272">
    <property type="entry name" value="PLATELET-ACTIVATING FACTOR ACETYLHYDROLASE"/>
    <property type="match status" value="1"/>
</dbReference>
<organism evidence="6 7">
    <name type="scientific">Amphimedon queenslandica</name>
    <name type="common">Sponge</name>
    <dbReference type="NCBI Taxonomy" id="400682"/>
    <lineage>
        <taxon>Eukaryota</taxon>
        <taxon>Metazoa</taxon>
        <taxon>Porifera</taxon>
        <taxon>Demospongiae</taxon>
        <taxon>Heteroscleromorpha</taxon>
        <taxon>Haplosclerida</taxon>
        <taxon>Niphatidae</taxon>
        <taxon>Amphimedon</taxon>
    </lineage>
</organism>
<dbReference type="Pfam" id="PF03403">
    <property type="entry name" value="PAF-AH_p_II"/>
    <property type="match status" value="1"/>
</dbReference>
<reference evidence="7" key="1">
    <citation type="journal article" date="2010" name="Nature">
        <title>The Amphimedon queenslandica genome and the evolution of animal complexity.</title>
        <authorList>
            <person name="Srivastava M."/>
            <person name="Simakov O."/>
            <person name="Chapman J."/>
            <person name="Fahey B."/>
            <person name="Gauthier M.E."/>
            <person name="Mitros T."/>
            <person name="Richards G.S."/>
            <person name="Conaco C."/>
            <person name="Dacre M."/>
            <person name="Hellsten U."/>
            <person name="Larroux C."/>
            <person name="Putnam N.H."/>
            <person name="Stanke M."/>
            <person name="Adamska M."/>
            <person name="Darling A."/>
            <person name="Degnan S.M."/>
            <person name="Oakley T.H."/>
            <person name="Plachetzki D.C."/>
            <person name="Zhai Y."/>
            <person name="Adamski M."/>
            <person name="Calcino A."/>
            <person name="Cummins S.F."/>
            <person name="Goodstein D.M."/>
            <person name="Harris C."/>
            <person name="Jackson D.J."/>
            <person name="Leys S.P."/>
            <person name="Shu S."/>
            <person name="Woodcroft B.J."/>
            <person name="Vervoort M."/>
            <person name="Kosik K.S."/>
            <person name="Manning G."/>
            <person name="Degnan B.M."/>
            <person name="Rokhsar D.S."/>
        </authorList>
    </citation>
    <scope>NUCLEOTIDE SEQUENCE [LARGE SCALE GENOMIC DNA]</scope>
</reference>
<dbReference type="EC" id="3.1.1.47" evidence="1"/>
<dbReference type="PANTHER" id="PTHR10272:SF0">
    <property type="entry name" value="PLATELET-ACTIVATING FACTOR ACETYLHYDROLASE"/>
    <property type="match status" value="1"/>
</dbReference>
<keyword evidence="3" id="KW-0442">Lipid degradation</keyword>
<proteinExistence type="predicted"/>
<protein>
    <recommendedName>
        <fullName evidence="1">1-alkyl-2-acetylglycerophosphocholine esterase</fullName>
        <ecNumber evidence="1">3.1.1.47</ecNumber>
    </recommendedName>
</protein>
<keyword evidence="4" id="KW-0443">Lipid metabolism</keyword>
<reference evidence="6" key="2">
    <citation type="submission" date="2024-06" db="UniProtKB">
        <authorList>
            <consortium name="EnsemblMetazoa"/>
        </authorList>
    </citation>
    <scope>IDENTIFICATION</scope>
</reference>
<evidence type="ECO:0000256" key="2">
    <source>
        <dbReference type="ARBA" id="ARBA00022801"/>
    </source>
</evidence>
<evidence type="ECO:0000313" key="7">
    <source>
        <dbReference type="Proteomes" id="UP000007879"/>
    </source>
</evidence>
<dbReference type="AlphaFoldDB" id="A0AAN0JAJ5"/>
<keyword evidence="2" id="KW-0378">Hydrolase</keyword>
<evidence type="ECO:0000313" key="6">
    <source>
        <dbReference type="EnsemblMetazoa" id="XP_019853738.1"/>
    </source>
</evidence>
<gene>
    <name evidence="6" type="primary">100634693</name>
</gene>
<dbReference type="GO" id="GO:0016042">
    <property type="term" value="P:lipid catabolic process"/>
    <property type="evidence" value="ECO:0007669"/>
    <property type="project" value="UniProtKB-KW"/>
</dbReference>
<evidence type="ECO:0000256" key="5">
    <source>
        <dbReference type="SAM" id="MobiDB-lite"/>
    </source>
</evidence>
<dbReference type="GO" id="GO:0003847">
    <property type="term" value="F:1-alkyl-2-acetylglycerophosphocholine esterase activity"/>
    <property type="evidence" value="ECO:0007669"/>
    <property type="project" value="UniProtKB-EC"/>
</dbReference>
<evidence type="ECO:0000256" key="3">
    <source>
        <dbReference type="ARBA" id="ARBA00022963"/>
    </source>
</evidence>
<dbReference type="Gene3D" id="3.40.50.1820">
    <property type="entry name" value="alpha/beta hydrolase"/>
    <property type="match status" value="1"/>
</dbReference>
<keyword evidence="7" id="KW-1185">Reference proteome</keyword>
<dbReference type="SUPFAM" id="SSF53474">
    <property type="entry name" value="alpha/beta-Hydrolases"/>
    <property type="match status" value="1"/>
</dbReference>
<name>A0AAN0JAJ5_AMPQE</name>
<evidence type="ECO:0000256" key="4">
    <source>
        <dbReference type="ARBA" id="ARBA00023098"/>
    </source>
</evidence>
<dbReference type="InterPro" id="IPR029058">
    <property type="entry name" value="AB_hydrolase_fold"/>
</dbReference>
<dbReference type="Proteomes" id="UP000007879">
    <property type="component" value="Unassembled WGS sequence"/>
</dbReference>
<feature type="region of interest" description="Disordered" evidence="5">
    <location>
        <begin position="19"/>
        <end position="39"/>
    </location>
</feature>
<dbReference type="EnsemblMetazoa" id="XM_019998179.1">
    <property type="protein sequence ID" value="XP_019853738.1"/>
    <property type="gene ID" value="LOC100634693"/>
</dbReference>
<evidence type="ECO:0000256" key="1">
    <source>
        <dbReference type="ARBA" id="ARBA00013201"/>
    </source>
</evidence>
<sequence>MDTRIPAFLNAPLLNTATPTVDAHTSTDTHSHTTTDTHSHTAPVSFPALVFSHGLGGSFFSYSAVCCDIASHGFIVAALEHKDGSACLARRRVPPPPPPLANEGEEPNYQEYLNEWIPFDQGSRSDFDLRNRQVKERSVEVQQALDILHIINETGADGIVNMLGSDEGAGCGLNNILSQFKGRINTELAAVGGHSFGAATSVQALDEDPRFKCGLLFDIWMLPLGPEIFSTGVTKPVIFINSRAFTEWKENFSILKKLLRQSQDSKEEPNFGSKLHSLYTINGTVHMTQTDAPFVLPPSLYSGAHGAGLSPVTAYHINSDLSLSFLKRHLMKDIDYQGAVPILDGGEGSSEHVVMETVTEEDERKEVLSLL</sequence>
<feature type="compositionally biased region" description="Basic and acidic residues" evidence="5">
    <location>
        <begin position="25"/>
        <end position="39"/>
    </location>
</feature>